<gene>
    <name evidence="2" type="ORF">ASZ90_012770</name>
</gene>
<accession>A0A0W8FAY8</accession>
<dbReference type="AlphaFoldDB" id="A0A0W8FAY8"/>
<comment type="caution">
    <text evidence="2">The sequence shown here is derived from an EMBL/GenBank/DDBJ whole genome shotgun (WGS) entry which is preliminary data.</text>
</comment>
<name>A0A0W8FAY8_9ZZZZ</name>
<dbReference type="EMBL" id="LNQE01001435">
    <property type="protein sequence ID" value="KUG17539.1"/>
    <property type="molecule type" value="Genomic_DNA"/>
</dbReference>
<feature type="compositionally biased region" description="Low complexity" evidence="1">
    <location>
        <begin position="160"/>
        <end position="171"/>
    </location>
</feature>
<organism evidence="2">
    <name type="scientific">hydrocarbon metagenome</name>
    <dbReference type="NCBI Taxonomy" id="938273"/>
    <lineage>
        <taxon>unclassified sequences</taxon>
        <taxon>metagenomes</taxon>
        <taxon>ecological metagenomes</taxon>
    </lineage>
</organism>
<feature type="region of interest" description="Disordered" evidence="1">
    <location>
        <begin position="135"/>
        <end position="207"/>
    </location>
</feature>
<feature type="compositionally biased region" description="Polar residues" evidence="1">
    <location>
        <begin position="172"/>
        <end position="181"/>
    </location>
</feature>
<sequence length="207" mass="21128">MKAVMAVLIVLGTASLSLLAADGIESEGLTITGSATPISGSMNIDAQSMEDKIADWQSGPVSNGNQSNNKHSTFFSIGIDTVQSNGSTVDLSKLINLSSNDSKNSSAENASIINTRTLNWTALNTTAHNATAVNASDRIGSGKDPMASPVSGIGRTAVGSESASSSSQSSSKGIHNYSSSQGGLGKSKIGSSMSLEGDFEVQRSSSY</sequence>
<evidence type="ECO:0000313" key="2">
    <source>
        <dbReference type="EMBL" id="KUG17539.1"/>
    </source>
</evidence>
<evidence type="ECO:0000256" key="1">
    <source>
        <dbReference type="SAM" id="MobiDB-lite"/>
    </source>
</evidence>
<proteinExistence type="predicted"/>
<protein>
    <submittedName>
        <fullName evidence="2">Uncharacterized protein</fullName>
    </submittedName>
</protein>
<reference evidence="2" key="1">
    <citation type="journal article" date="2015" name="Proc. Natl. Acad. Sci. U.S.A.">
        <title>Networks of energetic and metabolic interactions define dynamics in microbial communities.</title>
        <authorList>
            <person name="Embree M."/>
            <person name="Liu J.K."/>
            <person name="Al-Bassam M.M."/>
            <person name="Zengler K."/>
        </authorList>
    </citation>
    <scope>NUCLEOTIDE SEQUENCE</scope>
</reference>